<reference evidence="4" key="1">
    <citation type="journal article" date="2017" name="Genome Biol.">
        <title>Comparative genomics reveals high biological diversity and specific adaptations in the industrially and medically important fungal genus Aspergillus.</title>
        <authorList>
            <person name="de Vries R.P."/>
            <person name="Riley R."/>
            <person name="Wiebenga A."/>
            <person name="Aguilar-Osorio G."/>
            <person name="Amillis S."/>
            <person name="Uchima C.A."/>
            <person name="Anderluh G."/>
            <person name="Asadollahi M."/>
            <person name="Askin M."/>
            <person name="Barry K."/>
            <person name="Battaglia E."/>
            <person name="Bayram O."/>
            <person name="Benocci T."/>
            <person name="Braus-Stromeyer S.A."/>
            <person name="Caldana C."/>
            <person name="Canovas D."/>
            <person name="Cerqueira G.C."/>
            <person name="Chen F."/>
            <person name="Chen W."/>
            <person name="Choi C."/>
            <person name="Clum A."/>
            <person name="Dos Santos R.A."/>
            <person name="Damasio A.R."/>
            <person name="Diallinas G."/>
            <person name="Emri T."/>
            <person name="Fekete E."/>
            <person name="Flipphi M."/>
            <person name="Freyberg S."/>
            <person name="Gallo A."/>
            <person name="Gournas C."/>
            <person name="Habgood R."/>
            <person name="Hainaut M."/>
            <person name="Harispe M.L."/>
            <person name="Henrissat B."/>
            <person name="Hilden K.S."/>
            <person name="Hope R."/>
            <person name="Hossain A."/>
            <person name="Karabika E."/>
            <person name="Karaffa L."/>
            <person name="Karanyi Z."/>
            <person name="Krasevec N."/>
            <person name="Kuo A."/>
            <person name="Kusch H."/>
            <person name="LaButti K."/>
            <person name="Lagendijk E.L."/>
            <person name="Lapidus A."/>
            <person name="Levasseur A."/>
            <person name="Lindquist E."/>
            <person name="Lipzen A."/>
            <person name="Logrieco A.F."/>
            <person name="MacCabe A."/>
            <person name="Maekelae M.R."/>
            <person name="Malavazi I."/>
            <person name="Melin P."/>
            <person name="Meyer V."/>
            <person name="Mielnichuk N."/>
            <person name="Miskei M."/>
            <person name="Molnar A.P."/>
            <person name="Mule G."/>
            <person name="Ngan C.Y."/>
            <person name="Orejas M."/>
            <person name="Orosz E."/>
            <person name="Ouedraogo J.P."/>
            <person name="Overkamp K.M."/>
            <person name="Park H.-S."/>
            <person name="Perrone G."/>
            <person name="Piumi F."/>
            <person name="Punt P.J."/>
            <person name="Ram A.F."/>
            <person name="Ramon A."/>
            <person name="Rauscher S."/>
            <person name="Record E."/>
            <person name="Riano-Pachon D.M."/>
            <person name="Robert V."/>
            <person name="Roehrig J."/>
            <person name="Ruller R."/>
            <person name="Salamov A."/>
            <person name="Salih N.S."/>
            <person name="Samson R.A."/>
            <person name="Sandor E."/>
            <person name="Sanguinetti M."/>
            <person name="Schuetze T."/>
            <person name="Sepcic K."/>
            <person name="Shelest E."/>
            <person name="Sherlock G."/>
            <person name="Sophianopoulou V."/>
            <person name="Squina F.M."/>
            <person name="Sun H."/>
            <person name="Susca A."/>
            <person name="Todd R.B."/>
            <person name="Tsang A."/>
            <person name="Unkles S.E."/>
            <person name="van de Wiele N."/>
            <person name="van Rossen-Uffink D."/>
            <person name="Oliveira J.V."/>
            <person name="Vesth T.C."/>
            <person name="Visser J."/>
            <person name="Yu J.-H."/>
            <person name="Zhou M."/>
            <person name="Andersen M.R."/>
            <person name="Archer D.B."/>
            <person name="Baker S.E."/>
            <person name="Benoit I."/>
            <person name="Brakhage A.A."/>
            <person name="Braus G.H."/>
            <person name="Fischer R."/>
            <person name="Frisvad J.C."/>
            <person name="Goldman G.H."/>
            <person name="Houbraken J."/>
            <person name="Oakley B."/>
            <person name="Pocsi I."/>
            <person name="Scazzocchio C."/>
            <person name="Seiboth B."/>
            <person name="vanKuyk P.A."/>
            <person name="Wortman J."/>
            <person name="Dyer P.S."/>
            <person name="Grigoriev I.V."/>
        </authorList>
    </citation>
    <scope>NUCLEOTIDE SEQUENCE [LARGE SCALE GENOMIC DNA]</scope>
    <source>
        <strain evidence="4">CBS 134.48</strain>
    </source>
</reference>
<proteinExistence type="predicted"/>
<dbReference type="AlphaFoldDB" id="A0A1L9N7U0"/>
<feature type="region of interest" description="Disordered" evidence="1">
    <location>
        <begin position="1"/>
        <end position="25"/>
    </location>
</feature>
<keyword evidence="4" id="KW-1185">Reference proteome</keyword>
<sequence length="149" mass="16904">MESGIIRQKAAEQTDPTIQSKPIKRHQRSCEAVNGLNESRLNFRLDVLSLLLFGRSQNFQESKGTPSQSSFGSRPRRVSLWWIIYPSLTEVSTAVIQSLAAHRPSFFPRKSISKPWFWTLCLFIGCNWSVGFKSASSSPWLHSDCIRSS</sequence>
<keyword evidence="2" id="KW-1133">Transmembrane helix</keyword>
<keyword evidence="2" id="KW-0472">Membrane</keyword>
<feature type="transmembrane region" description="Helical" evidence="2">
    <location>
        <begin position="116"/>
        <end position="132"/>
    </location>
</feature>
<feature type="transmembrane region" description="Helical" evidence="2">
    <location>
        <begin position="78"/>
        <end position="96"/>
    </location>
</feature>
<dbReference type="EMBL" id="KV878198">
    <property type="protein sequence ID" value="OJI85383.1"/>
    <property type="molecule type" value="Genomic_DNA"/>
</dbReference>
<name>A0A1L9N7U0_ASPTC</name>
<accession>A0A1L9N7U0</accession>
<gene>
    <name evidence="3" type="ORF">ASPTUDRAFT_575088</name>
</gene>
<dbReference type="VEuPathDB" id="FungiDB:ASPTUDRAFT_575088"/>
<organism evidence="3 4">
    <name type="scientific">Aspergillus tubingensis (strain CBS 134.48)</name>
    <dbReference type="NCBI Taxonomy" id="767770"/>
    <lineage>
        <taxon>Eukaryota</taxon>
        <taxon>Fungi</taxon>
        <taxon>Dikarya</taxon>
        <taxon>Ascomycota</taxon>
        <taxon>Pezizomycotina</taxon>
        <taxon>Eurotiomycetes</taxon>
        <taxon>Eurotiomycetidae</taxon>
        <taxon>Eurotiales</taxon>
        <taxon>Aspergillaceae</taxon>
        <taxon>Aspergillus</taxon>
        <taxon>Aspergillus subgen. Circumdati</taxon>
    </lineage>
</organism>
<evidence type="ECO:0000256" key="2">
    <source>
        <dbReference type="SAM" id="Phobius"/>
    </source>
</evidence>
<dbReference type="Proteomes" id="UP000184304">
    <property type="component" value="Unassembled WGS sequence"/>
</dbReference>
<evidence type="ECO:0000313" key="4">
    <source>
        <dbReference type="Proteomes" id="UP000184304"/>
    </source>
</evidence>
<evidence type="ECO:0000313" key="3">
    <source>
        <dbReference type="EMBL" id="OJI85383.1"/>
    </source>
</evidence>
<protein>
    <submittedName>
        <fullName evidence="3">Uncharacterized protein</fullName>
    </submittedName>
</protein>
<keyword evidence="2" id="KW-0812">Transmembrane</keyword>
<evidence type="ECO:0000256" key="1">
    <source>
        <dbReference type="SAM" id="MobiDB-lite"/>
    </source>
</evidence>